<dbReference type="InterPro" id="IPR020568">
    <property type="entry name" value="Ribosomal_Su5_D2-typ_SF"/>
</dbReference>
<comment type="similarity">
    <text evidence="1">Belongs to the Mg-chelatase subunits D/I family. ComM subfamily.</text>
</comment>
<dbReference type="Gene3D" id="3.40.50.300">
    <property type="entry name" value="P-loop containing nucleotide triphosphate hydrolases"/>
    <property type="match status" value="1"/>
</dbReference>
<dbReference type="Pfam" id="PF13541">
    <property type="entry name" value="ChlI"/>
    <property type="match status" value="1"/>
</dbReference>
<dbReference type="AlphaFoldDB" id="A0A2W5D248"/>
<evidence type="ECO:0000259" key="2">
    <source>
        <dbReference type="SMART" id="SM00382"/>
    </source>
</evidence>
<dbReference type="SMART" id="SM00382">
    <property type="entry name" value="AAA"/>
    <property type="match status" value="1"/>
</dbReference>
<reference evidence="3 4" key="1">
    <citation type="submission" date="2017-11" db="EMBL/GenBank/DDBJ databases">
        <title>Infants hospitalized years apart are colonized by the same room-sourced microbial strains.</title>
        <authorList>
            <person name="Brooks B."/>
            <person name="Olm M.R."/>
            <person name="Firek B.A."/>
            <person name="Baker R."/>
            <person name="Thomas B.C."/>
            <person name="Morowitz M.J."/>
            <person name="Banfield J.F."/>
        </authorList>
    </citation>
    <scope>NUCLEOTIDE SEQUENCE [LARGE SCALE GENOMIC DNA]</scope>
    <source>
        <strain evidence="3">S2_012_000_R3_87</strain>
    </source>
</reference>
<dbReference type="InterPro" id="IPR025158">
    <property type="entry name" value="Mg_chelat-rel_C"/>
</dbReference>
<dbReference type="InterPro" id="IPR045006">
    <property type="entry name" value="CHLI-like"/>
</dbReference>
<dbReference type="Pfam" id="PF01078">
    <property type="entry name" value="Mg_chelatase"/>
    <property type="match status" value="1"/>
</dbReference>
<feature type="domain" description="AAA+ ATPase" evidence="2">
    <location>
        <begin position="212"/>
        <end position="392"/>
    </location>
</feature>
<organism evidence="3 4">
    <name type="scientific">Corynebacterium urealyticum</name>
    <dbReference type="NCBI Taxonomy" id="43771"/>
    <lineage>
        <taxon>Bacteria</taxon>
        <taxon>Bacillati</taxon>
        <taxon>Actinomycetota</taxon>
        <taxon>Actinomycetes</taxon>
        <taxon>Mycobacteriales</taxon>
        <taxon>Corynebacteriaceae</taxon>
        <taxon>Corynebacterium</taxon>
    </lineage>
</organism>
<dbReference type="InterPro" id="IPR014721">
    <property type="entry name" value="Ribsml_uS5_D2-typ_fold_subgr"/>
</dbReference>
<dbReference type="PANTHER" id="PTHR32039">
    <property type="entry name" value="MAGNESIUM-CHELATASE SUBUNIT CHLI"/>
    <property type="match status" value="1"/>
</dbReference>
<dbReference type="SUPFAM" id="SSF54211">
    <property type="entry name" value="Ribosomal protein S5 domain 2-like"/>
    <property type="match status" value="1"/>
</dbReference>
<dbReference type="InterPro" id="IPR000523">
    <property type="entry name" value="Mg_chelatse_chII-like_cat_dom"/>
</dbReference>
<dbReference type="Proteomes" id="UP000249451">
    <property type="component" value="Unassembled WGS sequence"/>
</dbReference>
<sequence>MALGRCDTIALDGVLARVVAVEANVGPGLPGVHVVGLGDAAISESRDRIRTAVSNSHLPWPKTKVVVSMSPASLPKAGAHFDLPMALAILGAGQGEHGRLARALVLGELGLDGQVRPVSGIIPAILAARSHGYDTLVIPTGNAAEAALVPDMNVLVADTLWDAYAWACGSDCLFLAREVARDCAPADEELADFCEVAGQHEAKWAAEVAAAGGHHVMMVGPPGSGKSMIASRLPSILPRLSTDQSVEATAIHSVAGSLGSVVSRAPFIAPHASVTKAALIGGGSGRPRPGAVSLAHHGVLFLDEVSEVPAQVLDGLRAPLEEGQVRLARARREVTFPARFQLVLAANPCRCGTEDPARCECRAADRMNYLSNLSGPLRDRLDIIVSLSGQAAVLNAAGEETSAVIAERVAEARERMAARWEADGLGVVVNGAVPAAYLRRHRPASESAMVMLSAYLAEGELSQRGVDRVLRLAWTLADLEGAPRPELEHVSRALDLRGAGTIERLAA</sequence>
<dbReference type="InterPro" id="IPR004482">
    <property type="entry name" value="Mg_chelat-rel"/>
</dbReference>
<evidence type="ECO:0000313" key="3">
    <source>
        <dbReference type="EMBL" id="PZP01346.1"/>
    </source>
</evidence>
<dbReference type="InterPro" id="IPR003593">
    <property type="entry name" value="AAA+_ATPase"/>
</dbReference>
<accession>A0A2W5D248</accession>
<dbReference type="NCBIfam" id="TIGR00368">
    <property type="entry name" value="YifB family Mg chelatase-like AAA ATPase"/>
    <property type="match status" value="1"/>
</dbReference>
<dbReference type="GO" id="GO:0005524">
    <property type="term" value="F:ATP binding"/>
    <property type="evidence" value="ECO:0007669"/>
    <property type="project" value="InterPro"/>
</dbReference>
<dbReference type="SUPFAM" id="SSF52540">
    <property type="entry name" value="P-loop containing nucleoside triphosphate hydrolases"/>
    <property type="match status" value="1"/>
</dbReference>
<dbReference type="EMBL" id="QFNY01000076">
    <property type="protein sequence ID" value="PZP01346.1"/>
    <property type="molecule type" value="Genomic_DNA"/>
</dbReference>
<comment type="caution">
    <text evidence="3">The sequence shown here is derived from an EMBL/GenBank/DDBJ whole genome shotgun (WGS) entry which is preliminary data.</text>
</comment>
<dbReference type="Gene3D" id="3.30.230.10">
    <property type="match status" value="1"/>
</dbReference>
<gene>
    <name evidence="3" type="ORF">DI609_04340</name>
</gene>
<dbReference type="InterPro" id="IPR027417">
    <property type="entry name" value="P-loop_NTPase"/>
</dbReference>
<dbReference type="PANTHER" id="PTHR32039:SF7">
    <property type="entry name" value="COMPETENCE PROTEIN COMM"/>
    <property type="match status" value="1"/>
</dbReference>
<name>A0A2W5D248_9CORY</name>
<evidence type="ECO:0000313" key="4">
    <source>
        <dbReference type="Proteomes" id="UP000249451"/>
    </source>
</evidence>
<proteinExistence type="inferred from homology"/>
<evidence type="ECO:0000256" key="1">
    <source>
        <dbReference type="ARBA" id="ARBA00006354"/>
    </source>
</evidence>
<protein>
    <submittedName>
        <fullName evidence="3">ATPase</fullName>
    </submittedName>
</protein>
<dbReference type="Pfam" id="PF13335">
    <property type="entry name" value="Mg_chelatase_C"/>
    <property type="match status" value="1"/>
</dbReference>